<evidence type="ECO:0000256" key="1">
    <source>
        <dbReference type="SAM" id="MobiDB-lite"/>
    </source>
</evidence>
<organism evidence="2 3">
    <name type="scientific">Mycena citricolor</name>
    <dbReference type="NCBI Taxonomy" id="2018698"/>
    <lineage>
        <taxon>Eukaryota</taxon>
        <taxon>Fungi</taxon>
        <taxon>Dikarya</taxon>
        <taxon>Basidiomycota</taxon>
        <taxon>Agaricomycotina</taxon>
        <taxon>Agaricomycetes</taxon>
        <taxon>Agaricomycetidae</taxon>
        <taxon>Agaricales</taxon>
        <taxon>Marasmiineae</taxon>
        <taxon>Mycenaceae</taxon>
        <taxon>Mycena</taxon>
    </lineage>
</organism>
<dbReference type="PANTHER" id="PTHR39398">
    <property type="entry name" value="YALI0F14311P"/>
    <property type="match status" value="1"/>
</dbReference>
<protein>
    <submittedName>
        <fullName evidence="2">Uncharacterized protein</fullName>
    </submittedName>
</protein>
<accession>A0AAD2JWN0</accession>
<dbReference type="Proteomes" id="UP001295794">
    <property type="component" value="Unassembled WGS sequence"/>
</dbReference>
<dbReference type="PANTHER" id="PTHR39398:SF1">
    <property type="entry name" value="CSN8_PSMD8_EIF3K DOMAIN-CONTAINING PROTEIN"/>
    <property type="match status" value="1"/>
</dbReference>
<evidence type="ECO:0000313" key="3">
    <source>
        <dbReference type="Proteomes" id="UP001295794"/>
    </source>
</evidence>
<feature type="region of interest" description="Disordered" evidence="1">
    <location>
        <begin position="1"/>
        <end position="51"/>
    </location>
</feature>
<feature type="compositionally biased region" description="Polar residues" evidence="1">
    <location>
        <begin position="13"/>
        <end position="24"/>
    </location>
</feature>
<dbReference type="AlphaFoldDB" id="A0AAD2JWN0"/>
<sequence length="322" mass="36901">MSGARTKKDAQSAPRTRSAVTSSNPRRRMDLIASVSRSSGLDKDGDALRDPSTQDEYRVYIQAKIDDLWTRHPKSCDEKKEELQKRVDSQETILILLRKLREGIVSSKRAGKFALEVYETSLALSVLFDSPRQISAIVPSFMAFIQHEPISPDPERSQMIVIGLLQQLITFYPSQREYNSFLHALPIALFTADCSERVWITSLATCLRTRNYAQLEQILRPPSVPVPSLDVASDPNRLAPRAIYHLIDSLRGKARDTSWTIMRSAYRELLCQKDEQTRDWLQRSLGLSSSVDLDDWFKRTEQLGHVRRKEGVEDRWIVSKLR</sequence>
<feature type="compositionally biased region" description="Basic and acidic residues" evidence="1">
    <location>
        <begin position="40"/>
        <end position="49"/>
    </location>
</feature>
<dbReference type="EMBL" id="CAVNYO010000106">
    <property type="protein sequence ID" value="CAK5266079.1"/>
    <property type="molecule type" value="Genomic_DNA"/>
</dbReference>
<keyword evidence="3" id="KW-1185">Reference proteome</keyword>
<feature type="compositionally biased region" description="Basic and acidic residues" evidence="1">
    <location>
        <begin position="1"/>
        <end position="10"/>
    </location>
</feature>
<gene>
    <name evidence="2" type="ORF">MYCIT1_LOCUS7589</name>
</gene>
<reference evidence="2" key="1">
    <citation type="submission" date="2023-11" db="EMBL/GenBank/DDBJ databases">
        <authorList>
            <person name="De Vega J J."/>
            <person name="De Vega J J."/>
        </authorList>
    </citation>
    <scope>NUCLEOTIDE SEQUENCE</scope>
</reference>
<comment type="caution">
    <text evidence="2">The sequence shown here is derived from an EMBL/GenBank/DDBJ whole genome shotgun (WGS) entry which is preliminary data.</text>
</comment>
<name>A0AAD2JWN0_9AGAR</name>
<evidence type="ECO:0000313" key="2">
    <source>
        <dbReference type="EMBL" id="CAK5266079.1"/>
    </source>
</evidence>
<proteinExistence type="predicted"/>